<reference evidence="2 3" key="1">
    <citation type="journal article" date="2018" name="Nat. Genet.">
        <title>The Rosa genome provides new insights in the design of modern roses.</title>
        <authorList>
            <person name="Bendahmane M."/>
        </authorList>
    </citation>
    <scope>NUCLEOTIDE SEQUENCE [LARGE SCALE GENOMIC DNA]</scope>
    <source>
        <strain evidence="3">cv. Old Blush</strain>
    </source>
</reference>
<comment type="caution">
    <text evidence="2">The sequence shown here is derived from an EMBL/GenBank/DDBJ whole genome shotgun (WGS) entry which is preliminary data.</text>
</comment>
<dbReference type="GO" id="GO:0005524">
    <property type="term" value="F:ATP binding"/>
    <property type="evidence" value="ECO:0007669"/>
    <property type="project" value="InterPro"/>
</dbReference>
<dbReference type="Proteomes" id="UP000238479">
    <property type="component" value="Chromosome 7"/>
</dbReference>
<name>A0A2P6P3K1_ROSCH</name>
<dbReference type="STRING" id="74649.A0A2P6P3K1"/>
<accession>A0A2P6P3K1</accession>
<dbReference type="EC" id="2.7.-.-" evidence="2"/>
<protein>
    <submittedName>
        <fullName evidence="2">Putative transferase</fullName>
        <ecNumber evidence="2">2.7.-.-</ecNumber>
    </submittedName>
</protein>
<dbReference type="Gramene" id="PRQ16499">
    <property type="protein sequence ID" value="PRQ16499"/>
    <property type="gene ID" value="RchiOBHm_Chr7g0184921"/>
</dbReference>
<evidence type="ECO:0000313" key="3">
    <source>
        <dbReference type="Proteomes" id="UP000238479"/>
    </source>
</evidence>
<keyword evidence="3" id="KW-1185">Reference proteome</keyword>
<proteinExistence type="predicted"/>
<dbReference type="GO" id="GO:0004672">
    <property type="term" value="F:protein kinase activity"/>
    <property type="evidence" value="ECO:0007669"/>
    <property type="project" value="InterPro"/>
</dbReference>
<sequence length="111" mass="12413">MRVSFISSKGKHARSPRMPITFSLEELVDVTRNFDSLFGLRSYGKIVSLIGVAKAVHFLHTGIIPGFLSNQLKMNNILLNEHDNAKLSDYGLSIVSEETDMSMANEGRKSW</sequence>
<evidence type="ECO:0000313" key="2">
    <source>
        <dbReference type="EMBL" id="PRQ16499.1"/>
    </source>
</evidence>
<keyword evidence="2" id="KW-0808">Transferase</keyword>
<dbReference type="InterPro" id="IPR000719">
    <property type="entry name" value="Prot_kinase_dom"/>
</dbReference>
<dbReference type="AlphaFoldDB" id="A0A2P6P3K1"/>
<organism evidence="2 3">
    <name type="scientific">Rosa chinensis</name>
    <name type="common">China rose</name>
    <dbReference type="NCBI Taxonomy" id="74649"/>
    <lineage>
        <taxon>Eukaryota</taxon>
        <taxon>Viridiplantae</taxon>
        <taxon>Streptophyta</taxon>
        <taxon>Embryophyta</taxon>
        <taxon>Tracheophyta</taxon>
        <taxon>Spermatophyta</taxon>
        <taxon>Magnoliopsida</taxon>
        <taxon>eudicotyledons</taxon>
        <taxon>Gunneridae</taxon>
        <taxon>Pentapetalae</taxon>
        <taxon>rosids</taxon>
        <taxon>fabids</taxon>
        <taxon>Rosales</taxon>
        <taxon>Rosaceae</taxon>
        <taxon>Rosoideae</taxon>
        <taxon>Rosoideae incertae sedis</taxon>
        <taxon>Rosa</taxon>
    </lineage>
</organism>
<dbReference type="PROSITE" id="PS50011">
    <property type="entry name" value="PROTEIN_KINASE_DOM"/>
    <property type="match status" value="1"/>
</dbReference>
<dbReference type="Gene3D" id="1.10.510.10">
    <property type="entry name" value="Transferase(Phosphotransferase) domain 1"/>
    <property type="match status" value="1"/>
</dbReference>
<feature type="domain" description="Protein kinase" evidence="1">
    <location>
        <begin position="1"/>
        <end position="111"/>
    </location>
</feature>
<dbReference type="InterPro" id="IPR011009">
    <property type="entry name" value="Kinase-like_dom_sf"/>
</dbReference>
<gene>
    <name evidence="2" type="ORF">RchiOBHm_Chr7g0184921</name>
</gene>
<dbReference type="EMBL" id="PDCK01000045">
    <property type="protein sequence ID" value="PRQ16499.1"/>
    <property type="molecule type" value="Genomic_DNA"/>
</dbReference>
<evidence type="ECO:0000259" key="1">
    <source>
        <dbReference type="PROSITE" id="PS50011"/>
    </source>
</evidence>
<dbReference type="SUPFAM" id="SSF56112">
    <property type="entry name" value="Protein kinase-like (PK-like)"/>
    <property type="match status" value="1"/>
</dbReference>